<dbReference type="OrthoDB" id="17089at2759"/>
<dbReference type="AlphaFoldDB" id="L8GXY5"/>
<dbReference type="Pfam" id="PF05176">
    <property type="entry name" value="ATP-synt_10"/>
    <property type="match status" value="1"/>
</dbReference>
<sequence>MRHFALGGSAPTRPGLLVCRVPSDLRPGAAAPLTSGSLRVRPPFWHGPRHMHTPLLGVLPAQATIGGRRHEHWGTLKRFKELAKTPEELALKEELDKGYWGDANELLKNREGKFFFAVPKLTPKKEASKLLDAIPASLPTYKPFDFSKVNIEEAMHTKAPTLVLVTCKRMFATAMLDSWRKPFEAEFPHLNCYEQVGYWWFGGLFRMFAAKEIEPSRMNKVLYYNGIRKTKRMRWDLNIKNRYCAYAFLCDEDGLVRWRAVGLANTEELAMLNKMVNKLQQEKGVSSSNNLASRSGLEHQQKAD</sequence>
<dbReference type="STRING" id="1257118.L8GXY5"/>
<dbReference type="PANTHER" id="PTHR28106:SF1">
    <property type="entry name" value="MITOCHONDRIAL ATPASE COMPLEX SUBUNIT ATP10"/>
    <property type="match status" value="1"/>
</dbReference>
<dbReference type="OMA" id="ISWDYKE"/>
<dbReference type="Proteomes" id="UP000011083">
    <property type="component" value="Unassembled WGS sequence"/>
</dbReference>
<dbReference type="RefSeq" id="XP_004340109.1">
    <property type="nucleotide sequence ID" value="XM_004340061.1"/>
</dbReference>
<gene>
    <name evidence="2" type="ORF">ACA1_367890</name>
</gene>
<feature type="region of interest" description="Disordered" evidence="1">
    <location>
        <begin position="283"/>
        <end position="304"/>
    </location>
</feature>
<dbReference type="PANTHER" id="PTHR28106">
    <property type="entry name" value="MITOCHONDRIAL ATPASE COMPLEX SUBUNIT ATP10"/>
    <property type="match status" value="1"/>
</dbReference>
<dbReference type="EMBL" id="KB007960">
    <property type="protein sequence ID" value="ELR18089.1"/>
    <property type="molecule type" value="Genomic_DNA"/>
</dbReference>
<reference evidence="2 3" key="1">
    <citation type="journal article" date="2013" name="Genome Biol.">
        <title>Genome of Acanthamoeba castellanii highlights extensive lateral gene transfer and early evolution of tyrosine kinase signaling.</title>
        <authorList>
            <person name="Clarke M."/>
            <person name="Lohan A.J."/>
            <person name="Liu B."/>
            <person name="Lagkouvardos I."/>
            <person name="Roy S."/>
            <person name="Zafar N."/>
            <person name="Bertelli C."/>
            <person name="Schilde C."/>
            <person name="Kianianmomeni A."/>
            <person name="Burglin T.R."/>
            <person name="Frech C."/>
            <person name="Turcotte B."/>
            <person name="Kopec K.O."/>
            <person name="Synnott J.M."/>
            <person name="Choo C."/>
            <person name="Paponov I."/>
            <person name="Finkler A."/>
            <person name="Soon Heng Tan C."/>
            <person name="Hutchins A.P."/>
            <person name="Weinmeier T."/>
            <person name="Rattei T."/>
            <person name="Chu J.S."/>
            <person name="Gimenez G."/>
            <person name="Irimia M."/>
            <person name="Rigden D.J."/>
            <person name="Fitzpatrick D.A."/>
            <person name="Lorenzo-Morales J."/>
            <person name="Bateman A."/>
            <person name="Chiu C.H."/>
            <person name="Tang P."/>
            <person name="Hegemann P."/>
            <person name="Fromm H."/>
            <person name="Raoult D."/>
            <person name="Greub G."/>
            <person name="Miranda-Saavedra D."/>
            <person name="Chen N."/>
            <person name="Nash P."/>
            <person name="Ginger M.L."/>
            <person name="Horn M."/>
            <person name="Schaap P."/>
            <person name="Caler L."/>
            <person name="Loftus B."/>
        </authorList>
    </citation>
    <scope>NUCLEOTIDE SEQUENCE [LARGE SCALE GENOMIC DNA]</scope>
    <source>
        <strain evidence="2 3">Neff</strain>
    </source>
</reference>
<evidence type="ECO:0000313" key="3">
    <source>
        <dbReference type="Proteomes" id="UP000011083"/>
    </source>
</evidence>
<dbReference type="KEGG" id="acan:ACA1_367890"/>
<organism evidence="2 3">
    <name type="scientific">Acanthamoeba castellanii (strain ATCC 30010 / Neff)</name>
    <dbReference type="NCBI Taxonomy" id="1257118"/>
    <lineage>
        <taxon>Eukaryota</taxon>
        <taxon>Amoebozoa</taxon>
        <taxon>Discosea</taxon>
        <taxon>Longamoebia</taxon>
        <taxon>Centramoebida</taxon>
        <taxon>Acanthamoebidae</taxon>
        <taxon>Acanthamoeba</taxon>
    </lineage>
</organism>
<protein>
    <submittedName>
        <fullName evidence="2">Uncharacterized protein</fullName>
    </submittedName>
</protein>
<name>L8GXY5_ACACF</name>
<keyword evidence="3" id="KW-1185">Reference proteome</keyword>
<dbReference type="GO" id="GO:0033615">
    <property type="term" value="P:mitochondrial proton-transporting ATP synthase complex assembly"/>
    <property type="evidence" value="ECO:0007669"/>
    <property type="project" value="TreeGrafter"/>
</dbReference>
<feature type="compositionally biased region" description="Polar residues" evidence="1">
    <location>
        <begin position="283"/>
        <end position="293"/>
    </location>
</feature>
<proteinExistence type="predicted"/>
<dbReference type="VEuPathDB" id="AmoebaDB:ACA1_367890"/>
<accession>L8GXY5</accession>
<evidence type="ECO:0000313" key="2">
    <source>
        <dbReference type="EMBL" id="ELR18089.1"/>
    </source>
</evidence>
<dbReference type="GeneID" id="14918989"/>
<evidence type="ECO:0000256" key="1">
    <source>
        <dbReference type="SAM" id="MobiDB-lite"/>
    </source>
</evidence>
<dbReference type="GO" id="GO:0005743">
    <property type="term" value="C:mitochondrial inner membrane"/>
    <property type="evidence" value="ECO:0007669"/>
    <property type="project" value="TreeGrafter"/>
</dbReference>
<dbReference type="InterPro" id="IPR007849">
    <property type="entry name" value="ATP10"/>
</dbReference>